<name>A0ABY0BHC8_MORCA</name>
<evidence type="ECO:0000313" key="3">
    <source>
        <dbReference type="Proteomes" id="UP000268436"/>
    </source>
</evidence>
<evidence type="ECO:0000256" key="1">
    <source>
        <dbReference type="SAM" id="Phobius"/>
    </source>
</evidence>
<comment type="caution">
    <text evidence="2">The sequence shown here is derived from an EMBL/GenBank/DDBJ whole genome shotgun (WGS) entry which is preliminary data.</text>
</comment>
<feature type="transmembrane region" description="Helical" evidence="1">
    <location>
        <begin position="41"/>
        <end position="63"/>
    </location>
</feature>
<proteinExistence type="predicted"/>
<gene>
    <name evidence="2" type="ORF">EJK54_0722</name>
</gene>
<keyword evidence="3" id="KW-1185">Reference proteome</keyword>
<keyword evidence="1" id="KW-0812">Transmembrane</keyword>
<accession>A0ABY0BHC8</accession>
<dbReference type="EMBL" id="RYER01000025">
    <property type="protein sequence ID" value="RUO12025.1"/>
    <property type="molecule type" value="Genomic_DNA"/>
</dbReference>
<reference evidence="2 3" key="1">
    <citation type="submission" date="2018-12" db="EMBL/GenBank/DDBJ databases">
        <title>Persistence of Moraxella catarrhalis in Chronic Obstructive Pulmonary Disease and Regulation of the Hag/MID Adhesin.</title>
        <authorList>
            <person name="Murphy T."/>
            <person name="Zhao X."/>
            <person name="Vyas G."/>
            <person name="Aluvathingal J."/>
            <person name="Nadendla S."/>
            <person name="Tallon L."/>
            <person name="Tettelin H."/>
        </authorList>
    </citation>
    <scope>NUCLEOTIDE SEQUENCE [LARGE SCALE GENOMIC DNA]</scope>
    <source>
        <strain evidence="2 3">173P27B1</strain>
    </source>
</reference>
<keyword evidence="1" id="KW-0472">Membrane</keyword>
<sequence>MKHKDFYLYQLSETLLNTAIKTIGILFAWLMLTTFNLSQSLGLFIGTSWFCQIIALLLFSWIYQQSDIKMALLN</sequence>
<dbReference type="Proteomes" id="UP000268436">
    <property type="component" value="Unassembled WGS sequence"/>
</dbReference>
<keyword evidence="1" id="KW-1133">Transmembrane helix</keyword>
<feature type="transmembrane region" description="Helical" evidence="1">
    <location>
        <begin position="7"/>
        <end position="29"/>
    </location>
</feature>
<organism evidence="2 3">
    <name type="scientific">Moraxella catarrhalis</name>
    <name type="common">Branhamella catarrhalis</name>
    <dbReference type="NCBI Taxonomy" id="480"/>
    <lineage>
        <taxon>Bacteria</taxon>
        <taxon>Pseudomonadati</taxon>
        <taxon>Pseudomonadota</taxon>
        <taxon>Gammaproteobacteria</taxon>
        <taxon>Moraxellales</taxon>
        <taxon>Moraxellaceae</taxon>
        <taxon>Moraxella</taxon>
    </lineage>
</organism>
<evidence type="ECO:0000313" key="2">
    <source>
        <dbReference type="EMBL" id="RUO12025.1"/>
    </source>
</evidence>
<protein>
    <submittedName>
        <fullName evidence="2">Membrane protein</fullName>
    </submittedName>
</protein>